<dbReference type="EMBL" id="FWFV01000006">
    <property type="protein sequence ID" value="SLN51641.1"/>
    <property type="molecule type" value="Genomic_DNA"/>
</dbReference>
<dbReference type="AlphaFoldDB" id="A0A1Y5T3R3"/>
<accession>A0A1Y5T3R3</accession>
<gene>
    <name evidence="2" type="ORF">PAM7066_02366</name>
</gene>
<name>A0A1Y5T3R3_9RHOB</name>
<sequence length="51" mass="5891">MLSLLTQTILADTMRIATRTEARHHPRPAEPDEPRARRRIAARTESDRLPD</sequence>
<evidence type="ECO:0000256" key="1">
    <source>
        <dbReference type="SAM" id="MobiDB-lite"/>
    </source>
</evidence>
<dbReference type="RefSeq" id="WP_175484632.1">
    <property type="nucleotide sequence ID" value="NZ_FOPF01000006.1"/>
</dbReference>
<protein>
    <submittedName>
        <fullName evidence="2">Uncharacterized protein</fullName>
    </submittedName>
</protein>
<reference evidence="2 3" key="1">
    <citation type="submission" date="2017-03" db="EMBL/GenBank/DDBJ databases">
        <authorList>
            <person name="Afonso C.L."/>
            <person name="Miller P.J."/>
            <person name="Scott M.A."/>
            <person name="Spackman E."/>
            <person name="Goraichik I."/>
            <person name="Dimitrov K.M."/>
            <person name="Suarez D.L."/>
            <person name="Swayne D.E."/>
        </authorList>
    </citation>
    <scope>NUCLEOTIDE SEQUENCE [LARGE SCALE GENOMIC DNA]</scope>
    <source>
        <strain evidence="2 3">CECT 7066</strain>
    </source>
</reference>
<proteinExistence type="predicted"/>
<feature type="compositionally biased region" description="Basic and acidic residues" evidence="1">
    <location>
        <begin position="18"/>
        <end position="35"/>
    </location>
</feature>
<evidence type="ECO:0000313" key="3">
    <source>
        <dbReference type="Proteomes" id="UP000193870"/>
    </source>
</evidence>
<organism evidence="2 3">
    <name type="scientific">Palleronia marisminoris</name>
    <dbReference type="NCBI Taxonomy" id="315423"/>
    <lineage>
        <taxon>Bacteria</taxon>
        <taxon>Pseudomonadati</taxon>
        <taxon>Pseudomonadota</taxon>
        <taxon>Alphaproteobacteria</taxon>
        <taxon>Rhodobacterales</taxon>
        <taxon>Roseobacteraceae</taxon>
        <taxon>Palleronia</taxon>
    </lineage>
</organism>
<evidence type="ECO:0000313" key="2">
    <source>
        <dbReference type="EMBL" id="SLN51641.1"/>
    </source>
</evidence>
<feature type="region of interest" description="Disordered" evidence="1">
    <location>
        <begin position="15"/>
        <end position="51"/>
    </location>
</feature>
<feature type="compositionally biased region" description="Basic and acidic residues" evidence="1">
    <location>
        <begin position="42"/>
        <end position="51"/>
    </location>
</feature>
<keyword evidence="3" id="KW-1185">Reference proteome</keyword>
<dbReference type="Proteomes" id="UP000193870">
    <property type="component" value="Unassembled WGS sequence"/>
</dbReference>